<keyword evidence="2" id="KW-1133">Transmembrane helix</keyword>
<feature type="transmembrane region" description="Helical" evidence="2">
    <location>
        <begin position="45"/>
        <end position="63"/>
    </location>
</feature>
<dbReference type="OrthoDB" id="5182370at2"/>
<keyword evidence="4" id="KW-1185">Reference proteome</keyword>
<dbReference type="InterPro" id="IPR011047">
    <property type="entry name" value="Quinoprotein_ADH-like_sf"/>
</dbReference>
<dbReference type="Proteomes" id="UP000294257">
    <property type="component" value="Unassembled WGS sequence"/>
</dbReference>
<evidence type="ECO:0000313" key="4">
    <source>
        <dbReference type="Proteomes" id="UP000294257"/>
    </source>
</evidence>
<dbReference type="RefSeq" id="WP_130341944.1">
    <property type="nucleotide sequence ID" value="NZ_SGWQ01000001.1"/>
</dbReference>
<feature type="region of interest" description="Disordered" evidence="1">
    <location>
        <begin position="73"/>
        <end position="127"/>
    </location>
</feature>
<name>A0A4Q7L4L8_9PSEU</name>
<evidence type="ECO:0000256" key="1">
    <source>
        <dbReference type="SAM" id="MobiDB-lite"/>
    </source>
</evidence>
<evidence type="ECO:0000256" key="2">
    <source>
        <dbReference type="SAM" id="Phobius"/>
    </source>
</evidence>
<evidence type="ECO:0000313" key="3">
    <source>
        <dbReference type="EMBL" id="RZS44235.1"/>
    </source>
</evidence>
<feature type="compositionally biased region" description="Basic and acidic residues" evidence="1">
    <location>
        <begin position="1"/>
        <end position="17"/>
    </location>
</feature>
<dbReference type="AlphaFoldDB" id="A0A4Q7L4L8"/>
<reference evidence="3 4" key="1">
    <citation type="submission" date="2019-02" db="EMBL/GenBank/DDBJ databases">
        <title>Genomic Encyclopedia of Type Strains, Phase IV (KMG-IV): sequencing the most valuable type-strain genomes for metagenomic binning, comparative biology and taxonomic classification.</title>
        <authorList>
            <person name="Goeker M."/>
        </authorList>
    </citation>
    <scope>NUCLEOTIDE SEQUENCE [LARGE SCALE GENOMIC DNA]</scope>
    <source>
        <strain evidence="3 4">DSM 101727</strain>
    </source>
</reference>
<accession>A0A4Q7L4L8</accession>
<dbReference type="SUPFAM" id="SSF50998">
    <property type="entry name" value="Quinoprotein alcohol dehydrogenase-like"/>
    <property type="match status" value="1"/>
</dbReference>
<sequence length="466" mass="49169">MEAERDEQTPDDDRVVGEDVLAGDAPEPPARPAAPRNPFRRRTDFVVAALILAVVVAVGALIWRDSDVEATTHEPAAQTAKMPEPPASFPPTLGEVWRAPSSATPVPVTAGPAVVTGDGGEVVGRDPESGDVRWRYAREIPLCTIGGFGKSSNTAVTVYRRNGNALPADDPRKEPGCSEVTELRGDNGKIEHQRNSDAERGTRLLSDGSYLTATGTKLIDVYRSDMVISAQIGVIPALKNHDRQPQDGREASCAYGSIAVGSSKVGVIERCVAERDKRPADPGDRLTVFRAGGKEGKESDEPQAVYSVVLGGTGARIVGVTDTHTAVALPNPPRLVVYSDEGKQATEHPLTIPPADLAGDPPGKVVATEQAPPDTLYWFTGSRTVALSTTDLRPLWSIEGTRGPGTVFAGRLLLPTADGISVHDPANGTPIGVIRVDRGGYSGPVTMSSLGPMVLEQRGATLVALR</sequence>
<feature type="region of interest" description="Disordered" evidence="1">
    <location>
        <begin position="1"/>
        <end position="37"/>
    </location>
</feature>
<proteinExistence type="predicted"/>
<organism evidence="3 4">
    <name type="scientific">Herbihabitans rhizosphaerae</name>
    <dbReference type="NCBI Taxonomy" id="1872711"/>
    <lineage>
        <taxon>Bacteria</taxon>
        <taxon>Bacillati</taxon>
        <taxon>Actinomycetota</taxon>
        <taxon>Actinomycetes</taxon>
        <taxon>Pseudonocardiales</taxon>
        <taxon>Pseudonocardiaceae</taxon>
        <taxon>Herbihabitans</taxon>
    </lineage>
</organism>
<feature type="compositionally biased region" description="Low complexity" evidence="1">
    <location>
        <begin position="103"/>
        <end position="116"/>
    </location>
</feature>
<comment type="caution">
    <text evidence="3">The sequence shown here is derived from an EMBL/GenBank/DDBJ whole genome shotgun (WGS) entry which is preliminary data.</text>
</comment>
<dbReference type="EMBL" id="SGWQ01000001">
    <property type="protein sequence ID" value="RZS44235.1"/>
    <property type="molecule type" value="Genomic_DNA"/>
</dbReference>
<gene>
    <name evidence="3" type="ORF">EV193_101110</name>
</gene>
<keyword evidence="2" id="KW-0812">Transmembrane</keyword>
<keyword evidence="2" id="KW-0472">Membrane</keyword>
<protein>
    <submittedName>
        <fullName evidence="3">Putative pyrroloquinoline-quinone binding quinoprotein</fullName>
    </submittedName>
</protein>